<dbReference type="Pfam" id="PF09992">
    <property type="entry name" value="NAGPA"/>
    <property type="match status" value="1"/>
</dbReference>
<sequence>MSTSLPLRTRPPKKRWWESRWLRRLSFLSLVLMAALLWFFMLGPGLEYRRMAAEMILSSQHRQWAWITFLSPQELQSIDDNIARPAFKNVIPDDDRNHSALDHTALDGSIEPLDPAVPVTETPAKKLIITLESISAYYGPDHYFRGKILTVPDPSVIKMVTSKNPHRGEQIHVLAEQAGAIAAVNANGFHDPEGHGNGGIPLGIIIADGKIVNTPFGGADVPDYISGLTQDGRLITGVYSANKLIKMGVMHAGGFKPQLIVNGEKMITKGDGGWGIGPRAAIAQRKDGSILFVVIEGRQVQSLGATLKDVQDLLYERGAVQAMALDGGSSAIMYVDGQTVTIPSSKGHVSRYLPNAWVVVVPEDRDYDIVVTD</sequence>
<feature type="domain" description="Phosphodiester glycosidase" evidence="2">
    <location>
        <begin position="179"/>
        <end position="360"/>
    </location>
</feature>
<dbReference type="AlphaFoldDB" id="A0A2R6XYD3"/>
<dbReference type="Proteomes" id="UP000244338">
    <property type="component" value="Unassembled WGS sequence"/>
</dbReference>
<dbReference type="PANTHER" id="PTHR40446">
    <property type="entry name" value="N-ACETYLGLUCOSAMINE-1-PHOSPHODIESTER ALPHA-N-ACETYLGLUCOSAMINIDASE"/>
    <property type="match status" value="1"/>
</dbReference>
<dbReference type="EMBL" id="PEBX01000118">
    <property type="protein sequence ID" value="PTQ55423.1"/>
    <property type="molecule type" value="Genomic_DNA"/>
</dbReference>
<dbReference type="PANTHER" id="PTHR40446:SF2">
    <property type="entry name" value="N-ACETYLGLUCOSAMINE-1-PHOSPHODIESTER ALPHA-N-ACETYLGLUCOSAMINIDASE"/>
    <property type="match status" value="1"/>
</dbReference>
<comment type="caution">
    <text evidence="3">The sequence shown here is derived from an EMBL/GenBank/DDBJ whole genome shotgun (WGS) entry which is preliminary data.</text>
</comment>
<evidence type="ECO:0000256" key="1">
    <source>
        <dbReference type="SAM" id="Phobius"/>
    </source>
</evidence>
<feature type="transmembrane region" description="Helical" evidence="1">
    <location>
        <begin position="21"/>
        <end position="41"/>
    </location>
</feature>
<evidence type="ECO:0000313" key="3">
    <source>
        <dbReference type="EMBL" id="PTQ55423.1"/>
    </source>
</evidence>
<protein>
    <submittedName>
        <fullName evidence="3">N-acetylmuramoyl-L-alanine amidase/putative S-layer protein</fullName>
    </submittedName>
</protein>
<keyword evidence="1" id="KW-0472">Membrane</keyword>
<evidence type="ECO:0000259" key="2">
    <source>
        <dbReference type="Pfam" id="PF09992"/>
    </source>
</evidence>
<name>A0A2R6XYD3_9BACL</name>
<reference evidence="4" key="1">
    <citation type="journal article" date="2018" name="Sci. Rep.">
        <title>Lignite coal burning seam in the remote Altai Mountains harbors a hydrogen-driven thermophilic microbial community.</title>
        <authorList>
            <person name="Kadnikov V.V."/>
            <person name="Mardanov A.V."/>
            <person name="Ivasenko D.A."/>
            <person name="Antsiferov D.V."/>
            <person name="Beletsky A.V."/>
            <person name="Karnachuk O.V."/>
            <person name="Ravin N.V."/>
        </authorList>
    </citation>
    <scope>NUCLEOTIDE SEQUENCE [LARGE SCALE GENOMIC DNA]</scope>
</reference>
<accession>A0A2R6XYD3</accession>
<keyword evidence="1" id="KW-0812">Transmembrane</keyword>
<evidence type="ECO:0000313" key="4">
    <source>
        <dbReference type="Proteomes" id="UP000244338"/>
    </source>
</evidence>
<dbReference type="InterPro" id="IPR018711">
    <property type="entry name" value="NAGPA"/>
</dbReference>
<gene>
    <name evidence="3" type="ORF">BSOLF_2132</name>
</gene>
<keyword evidence="1" id="KW-1133">Transmembrane helix</keyword>
<proteinExistence type="predicted"/>
<organism evidence="3 4">
    <name type="scientific">Candidatus Carbonibacillus altaicus</name>
    <dbReference type="NCBI Taxonomy" id="2163959"/>
    <lineage>
        <taxon>Bacteria</taxon>
        <taxon>Bacillati</taxon>
        <taxon>Bacillota</taxon>
        <taxon>Bacilli</taxon>
        <taxon>Bacillales</taxon>
        <taxon>Candidatus Carbonibacillus</taxon>
    </lineage>
</organism>